<name>A0AAV5V7C1_9BILA</name>
<dbReference type="EMBL" id="BTSY01000002">
    <property type="protein sequence ID" value="GMT15532.1"/>
    <property type="molecule type" value="Genomic_DNA"/>
</dbReference>
<feature type="non-terminal residue" evidence="2">
    <location>
        <position position="1"/>
    </location>
</feature>
<evidence type="ECO:0000256" key="1">
    <source>
        <dbReference type="SAM" id="Phobius"/>
    </source>
</evidence>
<organism evidence="2 3">
    <name type="scientific">Pristionchus fissidentatus</name>
    <dbReference type="NCBI Taxonomy" id="1538716"/>
    <lineage>
        <taxon>Eukaryota</taxon>
        <taxon>Metazoa</taxon>
        <taxon>Ecdysozoa</taxon>
        <taxon>Nematoda</taxon>
        <taxon>Chromadorea</taxon>
        <taxon>Rhabditida</taxon>
        <taxon>Rhabditina</taxon>
        <taxon>Diplogasteromorpha</taxon>
        <taxon>Diplogasteroidea</taxon>
        <taxon>Neodiplogasteridae</taxon>
        <taxon>Pristionchus</taxon>
    </lineage>
</organism>
<gene>
    <name evidence="2" type="ORF">PFISCL1PPCAC_6829</name>
</gene>
<keyword evidence="3" id="KW-1185">Reference proteome</keyword>
<dbReference type="Proteomes" id="UP001432322">
    <property type="component" value="Unassembled WGS sequence"/>
</dbReference>
<keyword evidence="1" id="KW-1133">Transmembrane helix</keyword>
<feature type="non-terminal residue" evidence="2">
    <location>
        <position position="131"/>
    </location>
</feature>
<evidence type="ECO:0000313" key="3">
    <source>
        <dbReference type="Proteomes" id="UP001432322"/>
    </source>
</evidence>
<accession>A0AAV5V7C1</accession>
<reference evidence="2" key="1">
    <citation type="submission" date="2023-10" db="EMBL/GenBank/DDBJ databases">
        <title>Genome assembly of Pristionchus species.</title>
        <authorList>
            <person name="Yoshida K."/>
            <person name="Sommer R.J."/>
        </authorList>
    </citation>
    <scope>NUCLEOTIDE SEQUENCE</scope>
    <source>
        <strain evidence="2">RS5133</strain>
    </source>
</reference>
<evidence type="ECO:0000313" key="2">
    <source>
        <dbReference type="EMBL" id="GMT15532.1"/>
    </source>
</evidence>
<keyword evidence="1" id="KW-0472">Membrane</keyword>
<sequence>NRNLYNAIRKEMYRHLRKKMEPELGSVEGALEKLPSEIESASEPSRSSHSLLVLLLFLLLFLLLLRSQSVLDNLSLLGSQLGQGGLHGRSRLFILTHRSRDRLCGFLLLFFGGDASRHSEKSDDTESEFHL</sequence>
<feature type="transmembrane region" description="Helical" evidence="1">
    <location>
        <begin position="47"/>
        <end position="65"/>
    </location>
</feature>
<comment type="caution">
    <text evidence="2">The sequence shown here is derived from an EMBL/GenBank/DDBJ whole genome shotgun (WGS) entry which is preliminary data.</text>
</comment>
<dbReference type="AlphaFoldDB" id="A0AAV5V7C1"/>
<proteinExistence type="predicted"/>
<keyword evidence="1" id="KW-0812">Transmembrane</keyword>
<protein>
    <submittedName>
        <fullName evidence="2">Uncharacterized protein</fullName>
    </submittedName>
</protein>